<protein>
    <submittedName>
        <fullName evidence="1">Serine/threonine-protein kinase RsbW</fullName>
    </submittedName>
</protein>
<keyword evidence="1" id="KW-0418">Kinase</keyword>
<keyword evidence="2" id="KW-1185">Reference proteome</keyword>
<dbReference type="RefSeq" id="WP_051186983.1">
    <property type="nucleotide sequence ID" value="NZ_QJKF01000005.1"/>
</dbReference>
<sequence length="143" mass="15029">MSERVSESVTGTTTVAVTVPASPEQLTMLRALAETVLLIADFGLDEVTDIRLALDEIATVLMQDAAPGSTIDCAFSYGEGVLNASIRAVGTSDTEVGSGSFGWHIVQTLTDSVTATRAPFDDAVSGYPTVVDFVWARGVLDEQ</sequence>
<gene>
    <name evidence="1" type="ORF">DFR70_105542</name>
</gene>
<dbReference type="Proteomes" id="UP000247569">
    <property type="component" value="Unassembled WGS sequence"/>
</dbReference>
<reference evidence="1 2" key="1">
    <citation type="submission" date="2018-05" db="EMBL/GenBank/DDBJ databases">
        <title>Genomic Encyclopedia of Type Strains, Phase IV (KMG-IV): sequencing the most valuable type-strain genomes for metagenomic binning, comparative biology and taxonomic classification.</title>
        <authorList>
            <person name="Goeker M."/>
        </authorList>
    </citation>
    <scope>NUCLEOTIDE SEQUENCE [LARGE SCALE GENOMIC DNA]</scope>
    <source>
        <strain evidence="1 2">DSM 44704</strain>
    </source>
</reference>
<organism evidence="1 2">
    <name type="scientific">Nocardia tenerifensis</name>
    <dbReference type="NCBI Taxonomy" id="228006"/>
    <lineage>
        <taxon>Bacteria</taxon>
        <taxon>Bacillati</taxon>
        <taxon>Actinomycetota</taxon>
        <taxon>Actinomycetes</taxon>
        <taxon>Mycobacteriales</taxon>
        <taxon>Nocardiaceae</taxon>
        <taxon>Nocardia</taxon>
    </lineage>
</organism>
<evidence type="ECO:0000313" key="2">
    <source>
        <dbReference type="Proteomes" id="UP000247569"/>
    </source>
</evidence>
<dbReference type="EMBL" id="QJKF01000005">
    <property type="protein sequence ID" value="PXX64357.1"/>
    <property type="molecule type" value="Genomic_DNA"/>
</dbReference>
<dbReference type="Gene3D" id="3.30.565.10">
    <property type="entry name" value="Histidine kinase-like ATPase, C-terminal domain"/>
    <property type="match status" value="1"/>
</dbReference>
<proteinExistence type="predicted"/>
<name>A0A318K1Q7_9NOCA</name>
<dbReference type="InterPro" id="IPR036890">
    <property type="entry name" value="HATPase_C_sf"/>
</dbReference>
<dbReference type="OrthoDB" id="3694612at2"/>
<keyword evidence="1" id="KW-0808">Transferase</keyword>
<comment type="caution">
    <text evidence="1">The sequence shown here is derived from an EMBL/GenBank/DDBJ whole genome shotgun (WGS) entry which is preliminary data.</text>
</comment>
<dbReference type="GO" id="GO:0016301">
    <property type="term" value="F:kinase activity"/>
    <property type="evidence" value="ECO:0007669"/>
    <property type="project" value="UniProtKB-KW"/>
</dbReference>
<evidence type="ECO:0000313" key="1">
    <source>
        <dbReference type="EMBL" id="PXX64357.1"/>
    </source>
</evidence>
<accession>A0A318K1Q7</accession>
<dbReference type="AlphaFoldDB" id="A0A318K1Q7"/>